<gene>
    <name evidence="2" type="ORF">EJ06DRAFT_198199</name>
</gene>
<evidence type="ECO:0000256" key="1">
    <source>
        <dbReference type="SAM" id="MobiDB-lite"/>
    </source>
</evidence>
<accession>A0A6G1I7Q8</accession>
<organism evidence="2 3">
    <name type="scientific">Trichodelitschia bisporula</name>
    <dbReference type="NCBI Taxonomy" id="703511"/>
    <lineage>
        <taxon>Eukaryota</taxon>
        <taxon>Fungi</taxon>
        <taxon>Dikarya</taxon>
        <taxon>Ascomycota</taxon>
        <taxon>Pezizomycotina</taxon>
        <taxon>Dothideomycetes</taxon>
        <taxon>Dothideomycetes incertae sedis</taxon>
        <taxon>Phaeotrichales</taxon>
        <taxon>Phaeotrichaceae</taxon>
        <taxon>Trichodelitschia</taxon>
    </lineage>
</organism>
<dbReference type="Proteomes" id="UP000799640">
    <property type="component" value="Unassembled WGS sequence"/>
</dbReference>
<dbReference type="AlphaFoldDB" id="A0A6G1I7Q8"/>
<proteinExistence type="predicted"/>
<feature type="region of interest" description="Disordered" evidence="1">
    <location>
        <begin position="1"/>
        <end position="21"/>
    </location>
</feature>
<reference evidence="2" key="1">
    <citation type="journal article" date="2020" name="Stud. Mycol.">
        <title>101 Dothideomycetes genomes: a test case for predicting lifestyles and emergence of pathogens.</title>
        <authorList>
            <person name="Haridas S."/>
            <person name="Albert R."/>
            <person name="Binder M."/>
            <person name="Bloem J."/>
            <person name="Labutti K."/>
            <person name="Salamov A."/>
            <person name="Andreopoulos B."/>
            <person name="Baker S."/>
            <person name="Barry K."/>
            <person name="Bills G."/>
            <person name="Bluhm B."/>
            <person name="Cannon C."/>
            <person name="Castanera R."/>
            <person name="Culley D."/>
            <person name="Daum C."/>
            <person name="Ezra D."/>
            <person name="Gonzalez J."/>
            <person name="Henrissat B."/>
            <person name="Kuo A."/>
            <person name="Liang C."/>
            <person name="Lipzen A."/>
            <person name="Lutzoni F."/>
            <person name="Magnuson J."/>
            <person name="Mondo S."/>
            <person name="Nolan M."/>
            <person name="Ohm R."/>
            <person name="Pangilinan J."/>
            <person name="Park H.-J."/>
            <person name="Ramirez L."/>
            <person name="Alfaro M."/>
            <person name="Sun H."/>
            <person name="Tritt A."/>
            <person name="Yoshinaga Y."/>
            <person name="Zwiers L.-H."/>
            <person name="Turgeon B."/>
            <person name="Goodwin S."/>
            <person name="Spatafora J."/>
            <person name="Crous P."/>
            <person name="Grigoriev I."/>
        </authorList>
    </citation>
    <scope>NUCLEOTIDE SEQUENCE</scope>
    <source>
        <strain evidence="2">CBS 262.69</strain>
    </source>
</reference>
<evidence type="ECO:0000313" key="2">
    <source>
        <dbReference type="EMBL" id="KAF2404338.1"/>
    </source>
</evidence>
<name>A0A6G1I7Q8_9PEZI</name>
<dbReference type="EMBL" id="ML996688">
    <property type="protein sequence ID" value="KAF2404338.1"/>
    <property type="molecule type" value="Genomic_DNA"/>
</dbReference>
<evidence type="ECO:0000313" key="3">
    <source>
        <dbReference type="Proteomes" id="UP000799640"/>
    </source>
</evidence>
<keyword evidence="3" id="KW-1185">Reference proteome</keyword>
<protein>
    <submittedName>
        <fullName evidence="2">Uncharacterized protein</fullName>
    </submittedName>
</protein>
<sequence>MMPSKDGGQSGTSFHGKDSARARSRSRFAIRQAATQAGAQSLRRLTILRHGHPPQTWRSLLMPIFTSIRVGAASRLLMQAPSCAVATGFDAACAVQHMRCTLETSCQTAKAAQTFDQLLFLLRSNRRLLFLFVWSTGRTRPPLGYPVDVGVAEAEGAMAQISPTSTISVREVLAPLLGLDGHILDSRTRN</sequence>